<dbReference type="SMART" id="SM00267">
    <property type="entry name" value="GGDEF"/>
    <property type="match status" value="1"/>
</dbReference>
<dbReference type="PROSITE" id="PS50110">
    <property type="entry name" value="RESPONSE_REGULATORY"/>
    <property type="match status" value="2"/>
</dbReference>
<gene>
    <name evidence="10" type="ORF">CF392_07245</name>
</gene>
<dbReference type="Pfam" id="PF00072">
    <property type="entry name" value="Response_reg"/>
    <property type="match status" value="1"/>
</dbReference>
<dbReference type="GO" id="GO:1902201">
    <property type="term" value="P:negative regulation of bacterial-type flagellum-dependent cell motility"/>
    <property type="evidence" value="ECO:0007669"/>
    <property type="project" value="TreeGrafter"/>
</dbReference>
<dbReference type="PROSITE" id="PS50894">
    <property type="entry name" value="HPT"/>
    <property type="match status" value="1"/>
</dbReference>
<dbReference type="NCBIfam" id="TIGR00254">
    <property type="entry name" value="GGDEF"/>
    <property type="match status" value="1"/>
</dbReference>
<keyword evidence="3" id="KW-0902">Two-component regulatory system</keyword>
<dbReference type="EC" id="2.7.7.65" evidence="2"/>
<feature type="modified residue" description="Phosphohistidine" evidence="5">
    <location>
        <position position="57"/>
    </location>
</feature>
<keyword evidence="6" id="KW-0597">Phosphoprotein</keyword>
<feature type="domain" description="Response regulatory" evidence="7">
    <location>
        <begin position="136"/>
        <end position="252"/>
    </location>
</feature>
<evidence type="ECO:0000256" key="1">
    <source>
        <dbReference type="ARBA" id="ARBA00001946"/>
    </source>
</evidence>
<dbReference type="InterPro" id="IPR011006">
    <property type="entry name" value="CheY-like_superfamily"/>
</dbReference>
<feature type="domain" description="Response regulatory" evidence="7">
    <location>
        <begin position="261"/>
        <end position="377"/>
    </location>
</feature>
<dbReference type="SMART" id="SM00448">
    <property type="entry name" value="REC"/>
    <property type="match status" value="2"/>
</dbReference>
<dbReference type="RefSeq" id="WP_095610792.1">
    <property type="nucleotide sequence ID" value="NZ_NMPM01000036.1"/>
</dbReference>
<name>A0A2A2I4E1_9GAMM</name>
<dbReference type="Gene3D" id="1.20.120.160">
    <property type="entry name" value="HPT domain"/>
    <property type="match status" value="1"/>
</dbReference>
<evidence type="ECO:0000256" key="4">
    <source>
        <dbReference type="ARBA" id="ARBA00034247"/>
    </source>
</evidence>
<evidence type="ECO:0000313" key="11">
    <source>
        <dbReference type="Proteomes" id="UP000218332"/>
    </source>
</evidence>
<comment type="cofactor">
    <cofactor evidence="1">
        <name>Mg(2+)</name>
        <dbReference type="ChEBI" id="CHEBI:18420"/>
    </cofactor>
</comment>
<dbReference type="CDD" id="cd01949">
    <property type="entry name" value="GGDEF"/>
    <property type="match status" value="1"/>
</dbReference>
<dbReference type="GO" id="GO:0052621">
    <property type="term" value="F:diguanylate cyclase activity"/>
    <property type="evidence" value="ECO:0007669"/>
    <property type="project" value="UniProtKB-EC"/>
</dbReference>
<dbReference type="FunFam" id="3.30.70.270:FF:000001">
    <property type="entry name" value="Diguanylate cyclase domain protein"/>
    <property type="match status" value="1"/>
</dbReference>
<feature type="modified residue" description="4-aspartylphosphate" evidence="6">
    <location>
        <position position="184"/>
    </location>
</feature>
<dbReference type="Proteomes" id="UP000218332">
    <property type="component" value="Unassembled WGS sequence"/>
</dbReference>
<dbReference type="SUPFAM" id="SSF55073">
    <property type="entry name" value="Nucleotide cyclase"/>
    <property type="match status" value="1"/>
</dbReference>
<dbReference type="InterPro" id="IPR043128">
    <property type="entry name" value="Rev_trsase/Diguanyl_cyclase"/>
</dbReference>
<dbReference type="SUPFAM" id="SSF52172">
    <property type="entry name" value="CheY-like"/>
    <property type="match status" value="2"/>
</dbReference>
<dbReference type="Gene3D" id="3.30.70.270">
    <property type="match status" value="1"/>
</dbReference>
<dbReference type="GO" id="GO:0005886">
    <property type="term" value="C:plasma membrane"/>
    <property type="evidence" value="ECO:0007669"/>
    <property type="project" value="TreeGrafter"/>
</dbReference>
<protein>
    <recommendedName>
        <fullName evidence="2">diguanylate cyclase</fullName>
        <ecNumber evidence="2">2.7.7.65</ecNumber>
    </recommendedName>
</protein>
<evidence type="ECO:0000259" key="9">
    <source>
        <dbReference type="PROSITE" id="PS50894"/>
    </source>
</evidence>
<feature type="domain" description="HPt" evidence="9">
    <location>
        <begin position="14"/>
        <end position="114"/>
    </location>
</feature>
<dbReference type="GO" id="GO:0043709">
    <property type="term" value="P:cell adhesion involved in single-species biofilm formation"/>
    <property type="evidence" value="ECO:0007669"/>
    <property type="project" value="TreeGrafter"/>
</dbReference>
<dbReference type="EMBL" id="NMPM01000036">
    <property type="protein sequence ID" value="PAV26166.1"/>
    <property type="molecule type" value="Genomic_DNA"/>
</dbReference>
<dbReference type="InterPro" id="IPR029787">
    <property type="entry name" value="Nucleotide_cyclase"/>
</dbReference>
<evidence type="ECO:0000259" key="7">
    <source>
        <dbReference type="PROSITE" id="PS50110"/>
    </source>
</evidence>
<dbReference type="InterPro" id="IPR036641">
    <property type="entry name" value="HPT_dom_sf"/>
</dbReference>
<dbReference type="InterPro" id="IPR008207">
    <property type="entry name" value="Sig_transdc_His_kin_Hpt_dom"/>
</dbReference>
<accession>A0A2A2I4E1</accession>
<keyword evidence="11" id="KW-1185">Reference proteome</keyword>
<dbReference type="Pfam" id="PF00990">
    <property type="entry name" value="GGDEF"/>
    <property type="match status" value="1"/>
</dbReference>
<dbReference type="InterPro" id="IPR001789">
    <property type="entry name" value="Sig_transdc_resp-reg_receiver"/>
</dbReference>
<sequence length="556" mass="62061">MADRPSKDPLGARLQELRSAYRERLNDELAAITRLAEEAVNQTDAAESITLLGQKLHKLAGSAGTFGFHRLGSHARQLEQRIQEWLDGSASAASLNLIAFTQDLKTLQFHLGADEAASRSISVEHTGQEPEPDSPLIAVVERDEILAKYIAHQLESFGFLVRCYHDPQAFLVNNDGSTDLLLLDHRSGAAESVSTSTEHWQMLLKDVQCPVIFMGGHEDFFVRLEAVRAGADGYFVKPLNIPKVAKKITQSIRKQRQHNERILIIDDDAELISHLQTVLTKEGMVVEILSDPTRLINTTAEFQPELLLVDLNMPEVTGDELASMIRQFDQWNNLPILYLTREQSQEVRAHALLSGGDDFINKPISDDYLIKTCRNRVRRQRDMQQAISHDGLTGLLRHANIKDALETELQGSRRSGNPLSVVMLDIDHFKQVNDTYGHALGDIVISTVGTLVSQHFRRSDRLGRYGGEEFVVALPNCDAKTAYTLVDRLRQAFAEISFVERSRRFVCTLSAGIADTQTFPDTTAEQLLDQADAALYRSKNAGRNCVSIASEPKESQ</sequence>
<dbReference type="InterPro" id="IPR000160">
    <property type="entry name" value="GGDEF_dom"/>
</dbReference>
<dbReference type="Gene3D" id="3.40.50.2300">
    <property type="match status" value="2"/>
</dbReference>
<evidence type="ECO:0000256" key="6">
    <source>
        <dbReference type="PROSITE-ProRule" id="PRU00169"/>
    </source>
</evidence>
<dbReference type="SUPFAM" id="SSF47226">
    <property type="entry name" value="Histidine-containing phosphotransfer domain, HPT domain"/>
    <property type="match status" value="1"/>
</dbReference>
<evidence type="ECO:0000259" key="8">
    <source>
        <dbReference type="PROSITE" id="PS50887"/>
    </source>
</evidence>
<reference evidence="10 11" key="1">
    <citation type="submission" date="2017-07" db="EMBL/GenBank/DDBJ databases">
        <title>Tamlnaduibacter salinus (Mi-7) genome sequencing.</title>
        <authorList>
            <person name="Verma A."/>
            <person name="Krishnamurthi S."/>
        </authorList>
    </citation>
    <scope>NUCLEOTIDE SEQUENCE [LARGE SCALE GENOMIC DNA]</scope>
    <source>
        <strain evidence="10 11">Mi-7</strain>
    </source>
</reference>
<dbReference type="PANTHER" id="PTHR45138:SF9">
    <property type="entry name" value="DIGUANYLATE CYCLASE DGCM-RELATED"/>
    <property type="match status" value="1"/>
</dbReference>
<dbReference type="PANTHER" id="PTHR45138">
    <property type="entry name" value="REGULATORY COMPONENTS OF SENSORY TRANSDUCTION SYSTEM"/>
    <property type="match status" value="1"/>
</dbReference>
<dbReference type="Pfam" id="PF01627">
    <property type="entry name" value="Hpt"/>
    <property type="match status" value="1"/>
</dbReference>
<evidence type="ECO:0000313" key="10">
    <source>
        <dbReference type="EMBL" id="PAV26166.1"/>
    </source>
</evidence>
<organism evidence="10 11">
    <name type="scientific">Tamilnaduibacter salinus</name>
    <dbReference type="NCBI Taxonomy" id="1484056"/>
    <lineage>
        <taxon>Bacteria</taxon>
        <taxon>Pseudomonadati</taxon>
        <taxon>Pseudomonadota</taxon>
        <taxon>Gammaproteobacteria</taxon>
        <taxon>Pseudomonadales</taxon>
        <taxon>Marinobacteraceae</taxon>
        <taxon>Tamilnaduibacter</taxon>
    </lineage>
</organism>
<comment type="caution">
    <text evidence="10">The sequence shown here is derived from an EMBL/GenBank/DDBJ whole genome shotgun (WGS) entry which is preliminary data.</text>
</comment>
<dbReference type="PROSITE" id="PS50887">
    <property type="entry name" value="GGDEF"/>
    <property type="match status" value="1"/>
</dbReference>
<feature type="modified residue" description="4-aspartylphosphate" evidence="6">
    <location>
        <position position="310"/>
    </location>
</feature>
<dbReference type="AlphaFoldDB" id="A0A2A2I4E1"/>
<dbReference type="GO" id="GO:0004672">
    <property type="term" value="F:protein kinase activity"/>
    <property type="evidence" value="ECO:0007669"/>
    <property type="project" value="UniProtKB-ARBA"/>
</dbReference>
<comment type="catalytic activity">
    <reaction evidence="4">
        <text>2 GTP = 3',3'-c-di-GMP + 2 diphosphate</text>
        <dbReference type="Rhea" id="RHEA:24898"/>
        <dbReference type="ChEBI" id="CHEBI:33019"/>
        <dbReference type="ChEBI" id="CHEBI:37565"/>
        <dbReference type="ChEBI" id="CHEBI:58805"/>
        <dbReference type="EC" id="2.7.7.65"/>
    </reaction>
</comment>
<feature type="domain" description="GGDEF" evidence="8">
    <location>
        <begin position="417"/>
        <end position="551"/>
    </location>
</feature>
<evidence type="ECO:0000256" key="3">
    <source>
        <dbReference type="ARBA" id="ARBA00023012"/>
    </source>
</evidence>
<evidence type="ECO:0000256" key="5">
    <source>
        <dbReference type="PROSITE-ProRule" id="PRU00110"/>
    </source>
</evidence>
<dbReference type="InterPro" id="IPR050469">
    <property type="entry name" value="Diguanylate_Cyclase"/>
</dbReference>
<evidence type="ECO:0000256" key="2">
    <source>
        <dbReference type="ARBA" id="ARBA00012528"/>
    </source>
</evidence>
<dbReference type="GO" id="GO:0000160">
    <property type="term" value="P:phosphorelay signal transduction system"/>
    <property type="evidence" value="ECO:0007669"/>
    <property type="project" value="UniProtKB-KW"/>
</dbReference>
<proteinExistence type="predicted"/>
<dbReference type="CDD" id="cd00156">
    <property type="entry name" value="REC"/>
    <property type="match status" value="2"/>
</dbReference>